<dbReference type="Proteomes" id="UP000827872">
    <property type="component" value="Linkage Group LG14"/>
</dbReference>
<dbReference type="EMBL" id="CM037627">
    <property type="protein sequence ID" value="KAH7989311.1"/>
    <property type="molecule type" value="Genomic_DNA"/>
</dbReference>
<sequence>MEHTMIQRLAARMGVATPGVLSKAEEYLRLSQVKCATLLVQMTATSNAVICLDLAASFMKHPVDKWTRPIAVHKLEDTEVSFIYVLVFLLKSYVVKLSGLNKAAYQSCLRSFESLLGVHSSVGIRDLAVQFGCPEAVNLASKILQRYESSLPGSQQTDLDLSKPLFTTAALLTACRSLKVKVDKSKMVATSGVKKAIFDRLCSQLEKISQQISGENVQLTAKATNPQKTLQECLGEEHIVGAKIKTPRKRPQSTDAPKDDYEEWKRRILENAAKSQQDDS</sequence>
<proteinExistence type="predicted"/>
<reference evidence="1" key="1">
    <citation type="submission" date="2021-08" db="EMBL/GenBank/DDBJ databases">
        <title>The first chromosome-level gecko genome reveals the dynamic sex chromosomes of Neotropical dwarf geckos (Sphaerodactylidae: Sphaerodactylus).</title>
        <authorList>
            <person name="Pinto B.J."/>
            <person name="Keating S.E."/>
            <person name="Gamble T."/>
        </authorList>
    </citation>
    <scope>NUCLEOTIDE SEQUENCE</scope>
    <source>
        <strain evidence="1">TG3544</strain>
    </source>
</reference>
<comment type="caution">
    <text evidence="1">The sequence shown here is derived from an EMBL/GenBank/DDBJ whole genome shotgun (WGS) entry which is preliminary data.</text>
</comment>
<accession>A0ACB8EAD2</accession>
<organism evidence="1 2">
    <name type="scientific">Sphaerodactylus townsendi</name>
    <dbReference type="NCBI Taxonomy" id="933632"/>
    <lineage>
        <taxon>Eukaryota</taxon>
        <taxon>Metazoa</taxon>
        <taxon>Chordata</taxon>
        <taxon>Craniata</taxon>
        <taxon>Vertebrata</taxon>
        <taxon>Euteleostomi</taxon>
        <taxon>Lepidosauria</taxon>
        <taxon>Squamata</taxon>
        <taxon>Bifurcata</taxon>
        <taxon>Gekkota</taxon>
        <taxon>Sphaerodactylidae</taxon>
        <taxon>Sphaerodactylus</taxon>
    </lineage>
</organism>
<evidence type="ECO:0000313" key="2">
    <source>
        <dbReference type="Proteomes" id="UP000827872"/>
    </source>
</evidence>
<evidence type="ECO:0000313" key="1">
    <source>
        <dbReference type="EMBL" id="KAH7989311.1"/>
    </source>
</evidence>
<keyword evidence="2" id="KW-1185">Reference proteome</keyword>
<gene>
    <name evidence="1" type="ORF">K3G42_007296</name>
</gene>
<name>A0ACB8EAD2_9SAUR</name>
<protein>
    <submittedName>
        <fullName evidence="1">Uncharacterized protein</fullName>
    </submittedName>
</protein>